<dbReference type="InterPro" id="IPR031322">
    <property type="entry name" value="Shikimate/glucono_kinase"/>
</dbReference>
<comment type="subunit">
    <text evidence="7">Monomer.</text>
</comment>
<dbReference type="InterPro" id="IPR000623">
    <property type="entry name" value="Shikimate_kinase/TSH1"/>
</dbReference>
<feature type="binding site" evidence="7">
    <location>
        <position position="79"/>
    </location>
    <ligand>
        <name>substrate</name>
    </ligand>
</feature>
<feature type="binding site" evidence="7">
    <location>
        <position position="134"/>
    </location>
    <ligand>
        <name>substrate</name>
    </ligand>
</feature>
<feature type="binding site" evidence="7">
    <location>
        <begin position="12"/>
        <end position="17"/>
    </location>
    <ligand>
        <name>ATP</name>
        <dbReference type="ChEBI" id="CHEBI:30616"/>
    </ligand>
</feature>
<dbReference type="GO" id="GO:0004765">
    <property type="term" value="F:shikimate kinase activity"/>
    <property type="evidence" value="ECO:0007669"/>
    <property type="project" value="UniProtKB-UniRule"/>
</dbReference>
<dbReference type="PANTHER" id="PTHR21087">
    <property type="entry name" value="SHIKIMATE KINASE"/>
    <property type="match status" value="1"/>
</dbReference>
<comment type="subcellular location">
    <subcellularLocation>
        <location evidence="7">Cytoplasm</location>
    </subcellularLocation>
</comment>
<gene>
    <name evidence="7" type="primary">aroK</name>
    <name evidence="8" type="ORF">GCWU0000282_001994</name>
</gene>
<dbReference type="GO" id="GO:0005829">
    <property type="term" value="C:cytosol"/>
    <property type="evidence" value="ECO:0007669"/>
    <property type="project" value="TreeGrafter"/>
</dbReference>
<evidence type="ECO:0000313" key="9">
    <source>
        <dbReference type="Proteomes" id="UP000018227"/>
    </source>
</evidence>
<evidence type="ECO:0000256" key="6">
    <source>
        <dbReference type="ARBA" id="ARBA00023141"/>
    </source>
</evidence>
<dbReference type="SUPFAM" id="SSF52540">
    <property type="entry name" value="P-loop containing nucleoside triphosphate hydrolases"/>
    <property type="match status" value="1"/>
</dbReference>
<dbReference type="Pfam" id="PF01202">
    <property type="entry name" value="SKI"/>
    <property type="match status" value="1"/>
</dbReference>
<keyword evidence="7" id="KW-0963">Cytoplasm</keyword>
<comment type="pathway">
    <text evidence="7">Metabolic intermediate biosynthesis; chorismate biosynthesis; chorismate from D-erythrose 4-phosphate and phosphoenolpyruvate: step 5/7.</text>
</comment>
<accession>V2Z869</accession>
<reference evidence="8 9" key="1">
    <citation type="submission" date="2013-06" db="EMBL/GenBank/DDBJ databases">
        <authorList>
            <person name="Weinstock G."/>
            <person name="Sodergren E."/>
            <person name="Clifton S."/>
            <person name="Fulton L."/>
            <person name="Fulton B."/>
            <person name="Courtney L."/>
            <person name="Fronick C."/>
            <person name="Harrison M."/>
            <person name="Strong C."/>
            <person name="Farmer C."/>
            <person name="Delahaunty K."/>
            <person name="Markovic C."/>
            <person name="Hall O."/>
            <person name="Minx P."/>
            <person name="Tomlinson C."/>
            <person name="Mitreva M."/>
            <person name="Nelson J."/>
            <person name="Hou S."/>
            <person name="Wollam A."/>
            <person name="Pepin K.H."/>
            <person name="Johnson M."/>
            <person name="Bhonagiri V."/>
            <person name="Nash W.E."/>
            <person name="Warren W."/>
            <person name="Chinwalla A."/>
            <person name="Mardis E.R."/>
            <person name="Wilson R.K."/>
        </authorList>
    </citation>
    <scope>NUCLEOTIDE SEQUENCE [LARGE SCALE GENOMIC DNA]</scope>
    <source>
        <strain evidence="8 9">ATCC 51271</strain>
    </source>
</reference>
<dbReference type="AlphaFoldDB" id="V2Z869"/>
<keyword evidence="2 7" id="KW-0808">Transferase</keyword>
<dbReference type="HAMAP" id="MF_00109">
    <property type="entry name" value="Shikimate_kinase"/>
    <property type="match status" value="1"/>
</dbReference>
<comment type="cofactor">
    <cofactor evidence="7">
        <name>Mg(2+)</name>
        <dbReference type="ChEBI" id="CHEBI:18420"/>
    </cofactor>
    <text evidence="7">Binds 1 Mg(2+) ion per subunit.</text>
</comment>
<feature type="binding site" evidence="7">
    <location>
        <position position="117"/>
    </location>
    <ligand>
        <name>ATP</name>
        <dbReference type="ChEBI" id="CHEBI:30616"/>
    </ligand>
</feature>
<dbReference type="GO" id="GO:0005524">
    <property type="term" value="F:ATP binding"/>
    <property type="evidence" value="ECO:0007669"/>
    <property type="project" value="UniProtKB-UniRule"/>
</dbReference>
<feature type="binding site" evidence="7">
    <location>
        <position position="16"/>
    </location>
    <ligand>
        <name>Mg(2+)</name>
        <dbReference type="ChEBI" id="CHEBI:18420"/>
    </ligand>
</feature>
<keyword evidence="5 7" id="KW-0067">ATP-binding</keyword>
<evidence type="ECO:0000256" key="4">
    <source>
        <dbReference type="ARBA" id="ARBA00022777"/>
    </source>
</evidence>
<dbReference type="STRING" id="592026.GCWU0000282_001994"/>
<comment type="similarity">
    <text evidence="7">Belongs to the shikimate kinase family.</text>
</comment>
<dbReference type="UniPathway" id="UPA00053">
    <property type="reaction ID" value="UER00088"/>
</dbReference>
<comment type="function">
    <text evidence="7">Catalyzes the specific phosphorylation of the 3-hydroxyl group of shikimic acid using ATP as a cosubstrate.</text>
</comment>
<feature type="binding site" evidence="7">
    <location>
        <position position="34"/>
    </location>
    <ligand>
        <name>substrate</name>
    </ligand>
</feature>
<sequence>MKNNITLIGMPGAGKSTVGVVLAKVMGYRFVDSDLVIQEKTGKLLSEIIAEKGTEGFLQVEDEINAGLDCEKSVIATGGSAVYCKNAMAHLKEISTVVYLKLPYERVEKRLGNLKDRGVALKDGQTLKDLYEERCPLYEKYADVVVEADTTSVEACMRKILEKTMH</sequence>
<evidence type="ECO:0000256" key="5">
    <source>
        <dbReference type="ARBA" id="ARBA00022840"/>
    </source>
</evidence>
<dbReference type="PANTHER" id="PTHR21087:SF16">
    <property type="entry name" value="SHIKIMATE KINASE 1, CHLOROPLASTIC"/>
    <property type="match status" value="1"/>
</dbReference>
<evidence type="ECO:0000313" key="8">
    <source>
        <dbReference type="EMBL" id="ESL03120.1"/>
    </source>
</evidence>
<keyword evidence="6 7" id="KW-0057">Aromatic amino acid biosynthesis</keyword>
<evidence type="ECO:0000256" key="1">
    <source>
        <dbReference type="ARBA" id="ARBA00022605"/>
    </source>
</evidence>
<dbReference type="EMBL" id="ACIL03000013">
    <property type="protein sequence ID" value="ESL03120.1"/>
    <property type="molecule type" value="Genomic_DNA"/>
</dbReference>
<keyword evidence="7" id="KW-0460">Magnesium</keyword>
<keyword evidence="9" id="KW-1185">Reference proteome</keyword>
<dbReference type="PRINTS" id="PR01100">
    <property type="entry name" value="SHIKIMTKNASE"/>
</dbReference>
<evidence type="ECO:0000256" key="2">
    <source>
        <dbReference type="ARBA" id="ARBA00022679"/>
    </source>
</evidence>
<name>V2Z869_9FIRM</name>
<dbReference type="OrthoDB" id="9800332at2"/>
<comment type="caution">
    <text evidence="7">Lacks conserved residue(s) required for the propagation of feature annotation.</text>
</comment>
<comment type="caution">
    <text evidence="8">The sequence shown here is derived from an EMBL/GenBank/DDBJ whole genome shotgun (WGS) entry which is preliminary data.</text>
</comment>
<organism evidence="8 9">
    <name type="scientific">Catonella morbi ATCC 51271</name>
    <dbReference type="NCBI Taxonomy" id="592026"/>
    <lineage>
        <taxon>Bacteria</taxon>
        <taxon>Bacillati</taxon>
        <taxon>Bacillota</taxon>
        <taxon>Clostridia</taxon>
        <taxon>Lachnospirales</taxon>
        <taxon>Lachnospiraceae</taxon>
        <taxon>Catonella</taxon>
    </lineage>
</organism>
<dbReference type="GO" id="GO:0009423">
    <property type="term" value="P:chorismate biosynthetic process"/>
    <property type="evidence" value="ECO:0007669"/>
    <property type="project" value="UniProtKB-UniRule"/>
</dbReference>
<keyword evidence="1 7" id="KW-0028">Amino-acid biosynthesis</keyword>
<dbReference type="EC" id="2.7.1.71" evidence="7"/>
<dbReference type="GO" id="GO:0008652">
    <property type="term" value="P:amino acid biosynthetic process"/>
    <property type="evidence" value="ECO:0007669"/>
    <property type="project" value="UniProtKB-KW"/>
</dbReference>
<keyword evidence="3 7" id="KW-0547">Nucleotide-binding</keyword>
<dbReference type="RefSeq" id="WP_023354862.1">
    <property type="nucleotide sequence ID" value="NZ_KI535368.1"/>
</dbReference>
<dbReference type="InterPro" id="IPR027417">
    <property type="entry name" value="P-loop_NTPase"/>
</dbReference>
<protein>
    <recommendedName>
        <fullName evidence="7">Shikimate kinase</fullName>
        <shortName evidence="7">SK</shortName>
        <ecNumber evidence="7">2.7.1.71</ecNumber>
    </recommendedName>
</protein>
<dbReference type="Gene3D" id="3.40.50.300">
    <property type="entry name" value="P-loop containing nucleotide triphosphate hydrolases"/>
    <property type="match status" value="1"/>
</dbReference>
<proteinExistence type="inferred from homology"/>
<evidence type="ECO:0000256" key="7">
    <source>
        <dbReference type="HAMAP-Rule" id="MF_00109"/>
    </source>
</evidence>
<keyword evidence="7" id="KW-0479">Metal-binding</keyword>
<dbReference type="CDD" id="cd00464">
    <property type="entry name" value="SK"/>
    <property type="match status" value="1"/>
</dbReference>
<comment type="catalytic activity">
    <reaction evidence="7">
        <text>shikimate + ATP = 3-phosphoshikimate + ADP + H(+)</text>
        <dbReference type="Rhea" id="RHEA:13121"/>
        <dbReference type="ChEBI" id="CHEBI:15378"/>
        <dbReference type="ChEBI" id="CHEBI:30616"/>
        <dbReference type="ChEBI" id="CHEBI:36208"/>
        <dbReference type="ChEBI" id="CHEBI:145989"/>
        <dbReference type="ChEBI" id="CHEBI:456216"/>
        <dbReference type="EC" id="2.7.1.71"/>
    </reaction>
</comment>
<keyword evidence="4 7" id="KW-0418">Kinase</keyword>
<dbReference type="eggNOG" id="COG0703">
    <property type="taxonomic scope" value="Bacteria"/>
</dbReference>
<evidence type="ECO:0000256" key="3">
    <source>
        <dbReference type="ARBA" id="ARBA00022741"/>
    </source>
</evidence>
<dbReference type="GO" id="GO:0000287">
    <property type="term" value="F:magnesium ion binding"/>
    <property type="evidence" value="ECO:0007669"/>
    <property type="project" value="UniProtKB-UniRule"/>
</dbReference>
<dbReference type="HOGENOM" id="CLU_057607_4_1_9"/>
<dbReference type="Proteomes" id="UP000018227">
    <property type="component" value="Unassembled WGS sequence"/>
</dbReference>
<dbReference type="GO" id="GO:0009073">
    <property type="term" value="P:aromatic amino acid family biosynthetic process"/>
    <property type="evidence" value="ECO:0007669"/>
    <property type="project" value="UniProtKB-KW"/>
</dbReference>